<dbReference type="OrthoDB" id="65569at2759"/>
<reference evidence="3" key="1">
    <citation type="journal article" date="2004" name="Nature">
        <title>Genome duplication in the teleost fish Tetraodon nigroviridis reveals the early vertebrate proto-karyotype.</title>
        <authorList>
            <person name="Jaillon O."/>
            <person name="Aury J.-M."/>
            <person name="Brunet F."/>
            <person name="Petit J.-L."/>
            <person name="Stange-Thomann N."/>
            <person name="Mauceli E."/>
            <person name="Bouneau L."/>
            <person name="Fischer C."/>
            <person name="Ozouf-Costaz C."/>
            <person name="Bernot A."/>
            <person name="Nicaud S."/>
            <person name="Jaffe D."/>
            <person name="Fisher S."/>
            <person name="Lutfalla G."/>
            <person name="Dossat C."/>
            <person name="Segurens B."/>
            <person name="Dasilva C."/>
            <person name="Salanoubat M."/>
            <person name="Levy M."/>
            <person name="Boudet N."/>
            <person name="Castellano S."/>
            <person name="Anthouard V."/>
            <person name="Jubin C."/>
            <person name="Castelli V."/>
            <person name="Katinka M."/>
            <person name="Vacherie B."/>
            <person name="Biemont C."/>
            <person name="Skalli Z."/>
            <person name="Cattolico L."/>
            <person name="Poulain J."/>
            <person name="De Berardinis V."/>
            <person name="Cruaud C."/>
            <person name="Duprat S."/>
            <person name="Brottier P."/>
            <person name="Coutanceau J.-P."/>
            <person name="Gouzy J."/>
            <person name="Parra G."/>
            <person name="Lardier G."/>
            <person name="Chapple C."/>
            <person name="McKernan K.J."/>
            <person name="McEwan P."/>
            <person name="Bosak S."/>
            <person name="Kellis M."/>
            <person name="Volff J.-N."/>
            <person name="Guigo R."/>
            <person name="Zody M.C."/>
            <person name="Mesirov J."/>
            <person name="Lindblad-Toh K."/>
            <person name="Birren B."/>
            <person name="Nusbaum C."/>
            <person name="Kahn D."/>
            <person name="Robinson-Rechavi M."/>
            <person name="Laudet V."/>
            <person name="Schachter V."/>
            <person name="Quetier F."/>
            <person name="Saurin W."/>
            <person name="Scarpelli C."/>
            <person name="Wincker P."/>
            <person name="Lander E.S."/>
            <person name="Weissenbach J."/>
            <person name="Roest Crollius H."/>
        </authorList>
    </citation>
    <scope>NUCLEOTIDE SEQUENCE [LARGE SCALE GENOMIC DNA]</scope>
</reference>
<dbReference type="Pfam" id="PF00232">
    <property type="entry name" value="Glyco_hydro_1"/>
    <property type="match status" value="2"/>
</dbReference>
<dbReference type="InterPro" id="IPR017853">
    <property type="entry name" value="GH"/>
</dbReference>
<dbReference type="GO" id="GO:0008543">
    <property type="term" value="P:fibroblast growth factor receptor signaling pathway"/>
    <property type="evidence" value="ECO:0007669"/>
    <property type="project" value="TreeGrafter"/>
</dbReference>
<evidence type="ECO:0000256" key="1">
    <source>
        <dbReference type="RuleBase" id="RU003690"/>
    </source>
</evidence>
<dbReference type="InterPro" id="IPR001360">
    <property type="entry name" value="Glyco_hydro_1"/>
</dbReference>
<dbReference type="PANTHER" id="PTHR10353:SF10">
    <property type="entry name" value="KLOTHO"/>
    <property type="match status" value="1"/>
</dbReference>
<feature type="compositionally biased region" description="Low complexity" evidence="2">
    <location>
        <begin position="85"/>
        <end position="95"/>
    </location>
</feature>
<name>Q4TDJ6_TETNG</name>
<dbReference type="GO" id="GO:0005975">
    <property type="term" value="P:carbohydrate metabolic process"/>
    <property type="evidence" value="ECO:0007669"/>
    <property type="project" value="InterPro"/>
</dbReference>
<dbReference type="PANTHER" id="PTHR10353">
    <property type="entry name" value="GLYCOSYL HYDROLASE"/>
    <property type="match status" value="1"/>
</dbReference>
<proteinExistence type="inferred from homology"/>
<dbReference type="Gene3D" id="3.20.20.80">
    <property type="entry name" value="Glycosidases"/>
    <property type="match status" value="1"/>
</dbReference>
<dbReference type="KEGG" id="tng:GSTEN00002765G001"/>
<sequence>PGSTSESCPIRATRLSSMTPSPKTSFGPSAPRRTRWRAPSRRTARGSPSGTLLRAAVTAWPPGTWAATVPQHPGRRQSHPAARGQPLPLLPVLGQDLPQRHPRELQRDRHQLLPEPDQEAEGDPGAAGGDALPLGSARAPAADPRRVGQSGDCGHFQGLRRLLLPDVRGRREVLDNHRQPLCGGASRLRHRRGRPGDQERPRSAFHGRAQPAEGPRSCLAPVRPPLPAAPVRPVVHRSGLPLDQPQPHPAGKLRECQCSLNHVLGWFARPLFIDGEYPACMRERLGPRLPSFSPEEREQVRQTADFFALSYGAVLSFHLINDSLKFGQHEDLDLRKLLYWVSAEYNNPPIFVVQSGWYVLGKTKTEDPKHMYYLKRFIAEALKSIVIDGVKVIGYTAWSLIDGFEWHREYGIRRGLYYIDFNTPDMKRSPR</sequence>
<dbReference type="AlphaFoldDB" id="Q4TDJ6"/>
<feature type="region of interest" description="Disordered" evidence="2">
    <location>
        <begin position="115"/>
        <end position="155"/>
    </location>
</feature>
<dbReference type="GO" id="GO:0004553">
    <property type="term" value="F:hydrolase activity, hydrolyzing O-glycosyl compounds"/>
    <property type="evidence" value="ECO:0007669"/>
    <property type="project" value="InterPro"/>
</dbReference>
<feature type="region of interest" description="Disordered" evidence="2">
    <location>
        <begin position="175"/>
        <end position="223"/>
    </location>
</feature>
<organism evidence="3">
    <name type="scientific">Tetraodon nigroviridis</name>
    <name type="common">Spotted green pufferfish</name>
    <name type="synonym">Chelonodon nigroviridis</name>
    <dbReference type="NCBI Taxonomy" id="99883"/>
    <lineage>
        <taxon>Eukaryota</taxon>
        <taxon>Metazoa</taxon>
        <taxon>Chordata</taxon>
        <taxon>Craniata</taxon>
        <taxon>Vertebrata</taxon>
        <taxon>Euteleostomi</taxon>
        <taxon>Actinopterygii</taxon>
        <taxon>Neopterygii</taxon>
        <taxon>Teleostei</taxon>
        <taxon>Neoteleostei</taxon>
        <taxon>Acanthomorphata</taxon>
        <taxon>Eupercaria</taxon>
        <taxon>Tetraodontiformes</taxon>
        <taxon>Tetradontoidea</taxon>
        <taxon>Tetraodontidae</taxon>
        <taxon>Tetraodon</taxon>
    </lineage>
</organism>
<dbReference type="SUPFAM" id="SSF51445">
    <property type="entry name" value="(Trans)glycosidases"/>
    <property type="match status" value="1"/>
</dbReference>
<reference evidence="3" key="2">
    <citation type="submission" date="2004-02" db="EMBL/GenBank/DDBJ databases">
        <authorList>
            <consortium name="Genoscope"/>
            <consortium name="Whitehead Institute Centre for Genome Research"/>
        </authorList>
    </citation>
    <scope>NUCLEOTIDE SEQUENCE</scope>
</reference>
<accession>Q4TDJ6</accession>
<feature type="compositionally biased region" description="Polar residues" evidence="2">
    <location>
        <begin position="14"/>
        <end position="27"/>
    </location>
</feature>
<feature type="non-terminal residue" evidence="3">
    <location>
        <position position="1"/>
    </location>
</feature>
<feature type="region of interest" description="Disordered" evidence="2">
    <location>
        <begin position="1"/>
        <end position="95"/>
    </location>
</feature>
<dbReference type="EMBL" id="CAAE01006219">
    <property type="protein sequence ID" value="CAF89036.1"/>
    <property type="molecule type" value="Genomic_DNA"/>
</dbReference>
<feature type="compositionally biased region" description="Basic residues" evidence="2">
    <location>
        <begin position="32"/>
        <end position="44"/>
    </location>
</feature>
<protein>
    <submittedName>
        <fullName evidence="3">(spotted green pufferfish) hypothetical protein</fullName>
    </submittedName>
</protein>
<evidence type="ECO:0000256" key="2">
    <source>
        <dbReference type="SAM" id="MobiDB-lite"/>
    </source>
</evidence>
<dbReference type="GO" id="GO:0017134">
    <property type="term" value="F:fibroblast growth factor binding"/>
    <property type="evidence" value="ECO:0007669"/>
    <property type="project" value="TreeGrafter"/>
</dbReference>
<comment type="similarity">
    <text evidence="1">Belongs to the glycosyl hydrolase 1 family.</text>
</comment>
<comment type="caution">
    <text evidence="3">The sequence shown here is derived from an EMBL/GenBank/DDBJ whole genome shotgun (WGS) entry which is preliminary data.</text>
</comment>
<gene>
    <name evidence="3" type="ORF">GSTENG00002765001</name>
</gene>
<dbReference type="PRINTS" id="PR00131">
    <property type="entry name" value="GLHYDRLASE1"/>
</dbReference>
<evidence type="ECO:0000313" key="3">
    <source>
        <dbReference type="EMBL" id="CAF89036.1"/>
    </source>
</evidence>
<dbReference type="GO" id="GO:0005104">
    <property type="term" value="F:fibroblast growth factor receptor binding"/>
    <property type="evidence" value="ECO:0007669"/>
    <property type="project" value="TreeGrafter"/>
</dbReference>
<feature type="non-terminal residue" evidence="3">
    <location>
        <position position="431"/>
    </location>
</feature>